<feature type="transmembrane region" description="Helical" evidence="4">
    <location>
        <begin position="103"/>
        <end position="124"/>
    </location>
</feature>
<dbReference type="SUPFAM" id="SSF57850">
    <property type="entry name" value="RING/U-box"/>
    <property type="match status" value="1"/>
</dbReference>
<evidence type="ECO:0000256" key="3">
    <source>
        <dbReference type="ARBA" id="ARBA00022833"/>
    </source>
</evidence>
<evidence type="ECO:0000259" key="5">
    <source>
        <dbReference type="PROSITE" id="PS51292"/>
    </source>
</evidence>
<accession>V7CQW2</accession>
<dbReference type="InterPro" id="IPR011016">
    <property type="entry name" value="Znf_RING-CH"/>
</dbReference>
<dbReference type="Gene3D" id="3.30.40.10">
    <property type="entry name" value="Zinc/RING finger domain, C3HC4 (zinc finger)"/>
    <property type="match status" value="1"/>
</dbReference>
<evidence type="ECO:0000313" key="6">
    <source>
        <dbReference type="EMBL" id="ESW31733.1"/>
    </source>
</evidence>
<feature type="domain" description="RING-CH-type" evidence="5">
    <location>
        <begin position="20"/>
        <end position="82"/>
    </location>
</feature>
<keyword evidence="4" id="KW-0812">Transmembrane</keyword>
<gene>
    <name evidence="6" type="ORF">PHAVU_002G263200g</name>
</gene>
<dbReference type="eggNOG" id="KOG1609">
    <property type="taxonomic scope" value="Eukaryota"/>
</dbReference>
<organism evidence="6 7">
    <name type="scientific">Phaseolus vulgaris</name>
    <name type="common">Kidney bean</name>
    <name type="synonym">French bean</name>
    <dbReference type="NCBI Taxonomy" id="3885"/>
    <lineage>
        <taxon>Eukaryota</taxon>
        <taxon>Viridiplantae</taxon>
        <taxon>Streptophyta</taxon>
        <taxon>Embryophyta</taxon>
        <taxon>Tracheophyta</taxon>
        <taxon>Spermatophyta</taxon>
        <taxon>Magnoliopsida</taxon>
        <taxon>eudicotyledons</taxon>
        <taxon>Gunneridae</taxon>
        <taxon>Pentapetalae</taxon>
        <taxon>rosids</taxon>
        <taxon>fabids</taxon>
        <taxon>Fabales</taxon>
        <taxon>Fabaceae</taxon>
        <taxon>Papilionoideae</taxon>
        <taxon>50 kb inversion clade</taxon>
        <taxon>NPAAA clade</taxon>
        <taxon>indigoferoid/millettioid clade</taxon>
        <taxon>Phaseoleae</taxon>
        <taxon>Phaseolus</taxon>
    </lineage>
</organism>
<keyword evidence="4" id="KW-1133">Transmembrane helix</keyword>
<dbReference type="PROSITE" id="PS51292">
    <property type="entry name" value="ZF_RING_CH"/>
    <property type="match status" value="1"/>
</dbReference>
<keyword evidence="2" id="KW-0863">Zinc-finger</keyword>
<dbReference type="Gramene" id="ESW31733">
    <property type="protein sequence ID" value="ESW31733"/>
    <property type="gene ID" value="PHAVU_002G263200g"/>
</dbReference>
<evidence type="ECO:0000256" key="2">
    <source>
        <dbReference type="ARBA" id="ARBA00022771"/>
    </source>
</evidence>
<dbReference type="GO" id="GO:0008270">
    <property type="term" value="F:zinc ion binding"/>
    <property type="evidence" value="ECO:0007669"/>
    <property type="project" value="UniProtKB-KW"/>
</dbReference>
<keyword evidence="1" id="KW-0479">Metal-binding</keyword>
<name>V7CQW2_PHAVU</name>
<dbReference type="CDD" id="cd16495">
    <property type="entry name" value="RING_CH-C4HC3_MARCH"/>
    <property type="match status" value="1"/>
</dbReference>
<evidence type="ECO:0000256" key="4">
    <source>
        <dbReference type="SAM" id="Phobius"/>
    </source>
</evidence>
<feature type="transmembrane region" description="Helical" evidence="4">
    <location>
        <begin position="236"/>
        <end position="258"/>
    </location>
</feature>
<dbReference type="PANTHER" id="PTHR46347:SF1">
    <property type="entry name" value="RING_FYVE_PHD ZINC FINGER SUPERFAMILY PROTEIN"/>
    <property type="match status" value="1"/>
</dbReference>
<evidence type="ECO:0000256" key="1">
    <source>
        <dbReference type="ARBA" id="ARBA00022723"/>
    </source>
</evidence>
<protein>
    <recommendedName>
        <fullName evidence="5">RING-CH-type domain-containing protein</fullName>
    </recommendedName>
</protein>
<dbReference type="EMBL" id="CM002289">
    <property type="protein sequence ID" value="ESW31733.1"/>
    <property type="molecule type" value="Genomic_DNA"/>
</dbReference>
<dbReference type="Proteomes" id="UP000000226">
    <property type="component" value="Chromosome 2"/>
</dbReference>
<keyword evidence="4" id="KW-0472">Membrane</keyword>
<feature type="transmembrane region" description="Helical" evidence="4">
    <location>
        <begin position="144"/>
        <end position="167"/>
    </location>
</feature>
<keyword evidence="7" id="KW-1185">Reference proteome</keyword>
<dbReference type="Pfam" id="PF12906">
    <property type="entry name" value="RINGv"/>
    <property type="match status" value="1"/>
</dbReference>
<reference evidence="7" key="1">
    <citation type="journal article" date="2014" name="Nat. Genet.">
        <title>A reference genome for common bean and genome-wide analysis of dual domestications.</title>
        <authorList>
            <person name="Schmutz J."/>
            <person name="McClean P.E."/>
            <person name="Mamidi S."/>
            <person name="Wu G.A."/>
            <person name="Cannon S.B."/>
            <person name="Grimwood J."/>
            <person name="Jenkins J."/>
            <person name="Shu S."/>
            <person name="Song Q."/>
            <person name="Chavarro C."/>
            <person name="Torres-Torres M."/>
            <person name="Geffroy V."/>
            <person name="Moghaddam S.M."/>
            <person name="Gao D."/>
            <person name="Abernathy B."/>
            <person name="Barry K."/>
            <person name="Blair M."/>
            <person name="Brick M.A."/>
            <person name="Chovatia M."/>
            <person name="Gepts P."/>
            <person name="Goodstein D.M."/>
            <person name="Gonzales M."/>
            <person name="Hellsten U."/>
            <person name="Hyten D.L."/>
            <person name="Jia G."/>
            <person name="Kelly J.D."/>
            <person name="Kudrna D."/>
            <person name="Lee R."/>
            <person name="Richard M.M."/>
            <person name="Miklas P.N."/>
            <person name="Osorno J.M."/>
            <person name="Rodrigues J."/>
            <person name="Thareau V."/>
            <person name="Urrea C.A."/>
            <person name="Wang M."/>
            <person name="Yu Y."/>
            <person name="Zhang M."/>
            <person name="Wing R.A."/>
            <person name="Cregan P.B."/>
            <person name="Rokhsar D.S."/>
            <person name="Jackson S.A."/>
        </authorList>
    </citation>
    <scope>NUCLEOTIDE SEQUENCE [LARGE SCALE GENOMIC DNA]</scope>
    <source>
        <strain evidence="7">cv. G19833</strain>
    </source>
</reference>
<dbReference type="InterPro" id="IPR013083">
    <property type="entry name" value="Znf_RING/FYVE/PHD"/>
</dbReference>
<keyword evidence="3" id="KW-0862">Zinc</keyword>
<dbReference type="OrthoDB" id="264354at2759"/>
<sequence>MTDPSPLIPPSPVTDIDLEAAPSQQIQCRICLETDGRHFIAPCKCRGTSKYVHRECLDHWRAVKEGFAFAHCTTCKAPYHLRVLDAYRKWRTFKFCFFVTRDILFIFLAVQLVIAALAYLAYLIDGYQHYRLRLVWGFDHVLSFYYICVGELLFFVLLGLSGCFLTCSDERVRNDLGQPCREIYLCCCQPGVCTDYNYRGTPSMWLECTSCFESCGNMETECCGCMRGSEETQIPLLFIMTLIFLVLFAVIGIFYSVLVATMVAQRIWQRHYHILAKRMLTKEYVVEDIDGEITGSDWSPPSIPPEHVQHLKTLGLL</sequence>
<dbReference type="SMART" id="SM00744">
    <property type="entry name" value="RINGv"/>
    <property type="match status" value="1"/>
</dbReference>
<evidence type="ECO:0000313" key="7">
    <source>
        <dbReference type="Proteomes" id="UP000000226"/>
    </source>
</evidence>
<dbReference type="PANTHER" id="PTHR46347">
    <property type="entry name" value="RING/FYVE/PHD ZINC FINGER SUPERFAMILY PROTEIN"/>
    <property type="match status" value="1"/>
</dbReference>
<proteinExistence type="predicted"/>
<dbReference type="AlphaFoldDB" id="V7CQW2"/>